<evidence type="ECO:0000256" key="6">
    <source>
        <dbReference type="SAM" id="MobiDB-lite"/>
    </source>
</evidence>
<dbReference type="InterPro" id="IPR041677">
    <property type="entry name" value="DNA2/NAM7_AAA_11"/>
</dbReference>
<dbReference type="PANTHER" id="PTHR43788:SF8">
    <property type="entry name" value="DNA-BINDING PROTEIN SMUBP-2"/>
    <property type="match status" value="1"/>
</dbReference>
<reference evidence="9" key="1">
    <citation type="submission" date="2022-10" db="EMBL/GenBank/DDBJ databases">
        <title>Culturing micro-colonial fungi from biological soil crusts in the Mojave desert and describing Neophaeococcomyces mojavensis, and introducing the new genera and species Taxawa tesnikishii.</title>
        <authorList>
            <person name="Kurbessoian T."/>
            <person name="Stajich J.E."/>
        </authorList>
    </citation>
    <scope>NUCLEOTIDE SEQUENCE</scope>
    <source>
        <strain evidence="9">TK_41</strain>
    </source>
</reference>
<dbReference type="GO" id="GO:0043139">
    <property type="term" value="F:5'-3' DNA helicase activity"/>
    <property type="evidence" value="ECO:0007669"/>
    <property type="project" value="TreeGrafter"/>
</dbReference>
<feature type="domain" description="DNA2/NAM7 helicase helicase" evidence="7">
    <location>
        <begin position="376"/>
        <end position="438"/>
    </location>
</feature>
<feature type="domain" description="DNA2/NAM7 helicase helicase" evidence="7">
    <location>
        <begin position="288"/>
        <end position="354"/>
    </location>
</feature>
<protein>
    <recommendedName>
        <fullName evidence="11">DNA2/NAM7 helicase-like C-terminal domain-containing protein</fullName>
    </recommendedName>
</protein>
<evidence type="ECO:0000256" key="4">
    <source>
        <dbReference type="ARBA" id="ARBA00022806"/>
    </source>
</evidence>
<dbReference type="GO" id="GO:0016787">
    <property type="term" value="F:hydrolase activity"/>
    <property type="evidence" value="ECO:0007669"/>
    <property type="project" value="UniProtKB-KW"/>
</dbReference>
<evidence type="ECO:0000256" key="5">
    <source>
        <dbReference type="ARBA" id="ARBA00022840"/>
    </source>
</evidence>
<dbReference type="InterPro" id="IPR050534">
    <property type="entry name" value="Coronavir_polyprotein_1ab"/>
</dbReference>
<accession>A0AA39CLH3</accession>
<dbReference type="InterPro" id="IPR041679">
    <property type="entry name" value="DNA2/NAM7-like_C"/>
</dbReference>
<evidence type="ECO:0000256" key="3">
    <source>
        <dbReference type="ARBA" id="ARBA00022801"/>
    </source>
</evidence>
<dbReference type="Pfam" id="PF13086">
    <property type="entry name" value="AAA_11"/>
    <property type="match status" value="2"/>
</dbReference>
<organism evidence="9 10">
    <name type="scientific">Cladophialophora chaetospira</name>
    <dbReference type="NCBI Taxonomy" id="386627"/>
    <lineage>
        <taxon>Eukaryota</taxon>
        <taxon>Fungi</taxon>
        <taxon>Dikarya</taxon>
        <taxon>Ascomycota</taxon>
        <taxon>Pezizomycotina</taxon>
        <taxon>Eurotiomycetes</taxon>
        <taxon>Chaetothyriomycetidae</taxon>
        <taxon>Chaetothyriales</taxon>
        <taxon>Herpotrichiellaceae</taxon>
        <taxon>Cladophialophora</taxon>
    </lineage>
</organism>
<evidence type="ECO:0000313" key="10">
    <source>
        <dbReference type="Proteomes" id="UP001172673"/>
    </source>
</evidence>
<dbReference type="PANTHER" id="PTHR43788">
    <property type="entry name" value="DNA2/NAM7 HELICASE FAMILY MEMBER"/>
    <property type="match status" value="1"/>
</dbReference>
<dbReference type="AlphaFoldDB" id="A0AA39CLH3"/>
<evidence type="ECO:0000259" key="7">
    <source>
        <dbReference type="Pfam" id="PF13086"/>
    </source>
</evidence>
<proteinExistence type="inferred from homology"/>
<keyword evidence="10" id="KW-1185">Reference proteome</keyword>
<feature type="region of interest" description="Disordered" evidence="6">
    <location>
        <begin position="1"/>
        <end position="21"/>
    </location>
</feature>
<evidence type="ECO:0000256" key="2">
    <source>
        <dbReference type="ARBA" id="ARBA00022741"/>
    </source>
</evidence>
<comment type="similarity">
    <text evidence="1">Belongs to the DNA2/NAM7 helicase family.</text>
</comment>
<feature type="domain" description="DNA2/NAM7 helicase-like C-terminal" evidence="8">
    <location>
        <begin position="453"/>
        <end position="650"/>
    </location>
</feature>
<keyword evidence="2" id="KW-0547">Nucleotide-binding</keyword>
<evidence type="ECO:0000259" key="8">
    <source>
        <dbReference type="Pfam" id="PF13087"/>
    </source>
</evidence>
<dbReference type="InterPro" id="IPR027417">
    <property type="entry name" value="P-loop_NTPase"/>
</dbReference>
<evidence type="ECO:0008006" key="11">
    <source>
        <dbReference type="Google" id="ProtNLM"/>
    </source>
</evidence>
<dbReference type="Gene3D" id="3.40.50.300">
    <property type="entry name" value="P-loop containing nucleotide triphosphate hydrolases"/>
    <property type="match status" value="2"/>
</dbReference>
<keyword evidence="3" id="KW-0378">Hydrolase</keyword>
<keyword evidence="5" id="KW-0067">ATP-binding</keyword>
<name>A0AA39CLH3_9EURO</name>
<evidence type="ECO:0000313" key="9">
    <source>
        <dbReference type="EMBL" id="KAJ9612622.1"/>
    </source>
</evidence>
<feature type="compositionally biased region" description="Basic residues" evidence="6">
    <location>
        <begin position="10"/>
        <end position="19"/>
    </location>
</feature>
<dbReference type="Pfam" id="PF13087">
    <property type="entry name" value="AAA_12"/>
    <property type="match status" value="1"/>
</dbReference>
<comment type="caution">
    <text evidence="9">The sequence shown here is derived from an EMBL/GenBank/DDBJ whole genome shotgun (WGS) entry which is preliminary data.</text>
</comment>
<dbReference type="Proteomes" id="UP001172673">
    <property type="component" value="Unassembled WGS sequence"/>
</dbReference>
<dbReference type="SUPFAM" id="SSF52540">
    <property type="entry name" value="P-loop containing nucleoside triphosphate hydrolases"/>
    <property type="match status" value="1"/>
</dbReference>
<dbReference type="GO" id="GO:0005524">
    <property type="term" value="F:ATP binding"/>
    <property type="evidence" value="ECO:0007669"/>
    <property type="project" value="UniProtKB-KW"/>
</dbReference>
<dbReference type="EMBL" id="JAPDRK010000005">
    <property type="protein sequence ID" value="KAJ9612622.1"/>
    <property type="molecule type" value="Genomic_DNA"/>
</dbReference>
<evidence type="ECO:0000256" key="1">
    <source>
        <dbReference type="ARBA" id="ARBA00007913"/>
    </source>
</evidence>
<gene>
    <name evidence="9" type="ORF">H2200_004219</name>
</gene>
<sequence>MSFNDSAKVTRSRSVKSRTRLSYQLNGQNRDVFTNLGTGSTGPRADYHCEIFYNGRVKIWNTISNHRFTVDYVPKEIVFESLEKRTSGGAWVHLDPNYDSWTPNDRDQPDTQLIVRILSDSPVTQLSRENDAIRNSLATANVFPLAGLYQNFARIKLQMFDASQDRDWEPETVISLITHQKLDHPRQEFARHDNDVIEEVIDRSEVPDLRMENFLDREEAVMKAEKVDSDVITTAMKAIRSTSIDPTPSSTYRLPVIPMFVGHGEAVRGIMPLAERGYAVDFSHFDDINPSQRKAIQNVFDYQVSLIHAPTGCAANATIVSTAEAILRKAPKSKLLICSISNAAADKIAEGFKTREHLCDFRFKYLRFLPRSTEDLKDVRVIVCTYAASGVERLTKAWFPQIVIADDAGRLRHYELIVPIAAHLDSLTRLVLVGDHIQHGPCASTELGKIAWEKSIFEKMVEERWPQQMLNVNYLTHSDLCYPTSLVFYRNLITASRNGAQTRPFATELLLKSEAILQIRDNDGGSANLTSVAHFVDVRSADKQSIIPEVSCVDIIVRALLSTNACKADQMMVVHGSREYQNLLAARSTSNGWSEVVVTNVASAQGLSRKVVILCLPRGESELQQSLMSQRRAVSVMMSLATDVCFVVGKWKSICELDHTNDLQRIMFCMDETVDDFLLRVGETPYTFGRVPRPMQ</sequence>
<keyword evidence="4" id="KW-0347">Helicase</keyword>